<gene>
    <name evidence="6" type="primary">xseB</name>
    <name evidence="7" type="ORF">D5S18_13575</name>
</gene>
<dbReference type="SUPFAM" id="SSF116842">
    <property type="entry name" value="XseB-like"/>
    <property type="match status" value="1"/>
</dbReference>
<comment type="catalytic activity">
    <reaction evidence="6">
        <text>Exonucleolytic cleavage in either 5'- to 3'- or 3'- to 5'-direction to yield nucleoside 5'-phosphates.</text>
        <dbReference type="EC" id="3.1.11.6"/>
    </reaction>
</comment>
<dbReference type="PANTHER" id="PTHR34137:SF1">
    <property type="entry name" value="EXODEOXYRIBONUCLEASE 7 SMALL SUBUNIT"/>
    <property type="match status" value="1"/>
</dbReference>
<evidence type="ECO:0000256" key="5">
    <source>
        <dbReference type="ARBA" id="ARBA00022839"/>
    </source>
</evidence>
<protein>
    <recommendedName>
        <fullName evidence="6">Exodeoxyribonuclease 7 small subunit</fullName>
        <ecNumber evidence="6">3.1.11.6</ecNumber>
    </recommendedName>
    <alternativeName>
        <fullName evidence="6">Exodeoxyribonuclease VII small subunit</fullName>
        <shortName evidence="6">Exonuclease VII small subunit</shortName>
    </alternativeName>
</protein>
<evidence type="ECO:0000256" key="1">
    <source>
        <dbReference type="ARBA" id="ARBA00009998"/>
    </source>
</evidence>
<evidence type="ECO:0000256" key="2">
    <source>
        <dbReference type="ARBA" id="ARBA00022490"/>
    </source>
</evidence>
<evidence type="ECO:0000256" key="3">
    <source>
        <dbReference type="ARBA" id="ARBA00022722"/>
    </source>
</evidence>
<dbReference type="GO" id="GO:0006308">
    <property type="term" value="P:DNA catabolic process"/>
    <property type="evidence" value="ECO:0007669"/>
    <property type="project" value="UniProtKB-UniRule"/>
</dbReference>
<organism evidence="7 8">
    <name type="scientific">Nocardia panacis</name>
    <dbReference type="NCBI Taxonomy" id="2340916"/>
    <lineage>
        <taxon>Bacteria</taxon>
        <taxon>Bacillati</taxon>
        <taxon>Actinomycetota</taxon>
        <taxon>Actinomycetes</taxon>
        <taxon>Mycobacteriales</taxon>
        <taxon>Nocardiaceae</taxon>
        <taxon>Nocardia</taxon>
    </lineage>
</organism>
<dbReference type="NCBIfam" id="NF002139">
    <property type="entry name" value="PRK00977.1-3"/>
    <property type="match status" value="1"/>
</dbReference>
<keyword evidence="4 6" id="KW-0378">Hydrolase</keyword>
<dbReference type="Proteomes" id="UP000266677">
    <property type="component" value="Unassembled WGS sequence"/>
</dbReference>
<dbReference type="AlphaFoldDB" id="A0A3A4KNJ8"/>
<keyword evidence="3 6" id="KW-0540">Nuclease</keyword>
<keyword evidence="2 6" id="KW-0963">Cytoplasm</keyword>
<dbReference type="OrthoDB" id="5244334at2"/>
<dbReference type="Gene3D" id="1.10.287.1040">
    <property type="entry name" value="Exonuclease VII, small subunit"/>
    <property type="match status" value="1"/>
</dbReference>
<dbReference type="EMBL" id="QZFU01000017">
    <property type="protein sequence ID" value="RJO75804.1"/>
    <property type="molecule type" value="Genomic_DNA"/>
</dbReference>
<dbReference type="RefSeq" id="WP_120040836.1">
    <property type="nucleotide sequence ID" value="NZ_QZFU01000017.1"/>
</dbReference>
<reference evidence="7 8" key="1">
    <citation type="submission" date="2018-09" db="EMBL/GenBank/DDBJ databases">
        <title>YIM PH21274 draft genome.</title>
        <authorList>
            <person name="Miao C."/>
        </authorList>
    </citation>
    <scope>NUCLEOTIDE SEQUENCE [LARGE SCALE GENOMIC DNA]</scope>
    <source>
        <strain evidence="7 8">YIM PH 21724</strain>
    </source>
</reference>
<comment type="function">
    <text evidence="6">Bidirectionally degrades single-stranded DNA into large acid-insoluble oligonucleotides, which are then degraded further into small acid-soluble oligonucleotides.</text>
</comment>
<name>A0A3A4KNJ8_9NOCA</name>
<comment type="subunit">
    <text evidence="6">Heterooligomer composed of large and small subunits.</text>
</comment>
<dbReference type="NCBIfam" id="TIGR01280">
    <property type="entry name" value="xseB"/>
    <property type="match status" value="1"/>
</dbReference>
<evidence type="ECO:0000313" key="8">
    <source>
        <dbReference type="Proteomes" id="UP000266677"/>
    </source>
</evidence>
<evidence type="ECO:0000256" key="4">
    <source>
        <dbReference type="ARBA" id="ARBA00022801"/>
    </source>
</evidence>
<keyword evidence="5 6" id="KW-0269">Exonuclease</keyword>
<evidence type="ECO:0000313" key="7">
    <source>
        <dbReference type="EMBL" id="RJO75804.1"/>
    </source>
</evidence>
<proteinExistence type="inferred from homology"/>
<dbReference type="GO" id="GO:0009318">
    <property type="term" value="C:exodeoxyribonuclease VII complex"/>
    <property type="evidence" value="ECO:0007669"/>
    <property type="project" value="UniProtKB-UniRule"/>
</dbReference>
<dbReference type="InterPro" id="IPR003761">
    <property type="entry name" value="Exonuc_VII_S"/>
</dbReference>
<dbReference type="EC" id="3.1.11.6" evidence="6"/>
<evidence type="ECO:0000256" key="6">
    <source>
        <dbReference type="HAMAP-Rule" id="MF_00337"/>
    </source>
</evidence>
<keyword evidence="8" id="KW-1185">Reference proteome</keyword>
<dbReference type="Pfam" id="PF02609">
    <property type="entry name" value="Exonuc_VII_S"/>
    <property type="match status" value="1"/>
</dbReference>
<dbReference type="HAMAP" id="MF_00337">
    <property type="entry name" value="Exonuc_7_S"/>
    <property type="match status" value="1"/>
</dbReference>
<comment type="subcellular location">
    <subcellularLocation>
        <location evidence="6">Cytoplasm</location>
    </subcellularLocation>
</comment>
<comment type="caution">
    <text evidence="7">The sequence shown here is derived from an EMBL/GenBank/DDBJ whole genome shotgun (WGS) entry which is preliminary data.</text>
</comment>
<comment type="similarity">
    <text evidence="1 6">Belongs to the XseB family.</text>
</comment>
<dbReference type="GO" id="GO:0005829">
    <property type="term" value="C:cytosol"/>
    <property type="evidence" value="ECO:0007669"/>
    <property type="project" value="TreeGrafter"/>
</dbReference>
<dbReference type="PANTHER" id="PTHR34137">
    <property type="entry name" value="EXODEOXYRIBONUCLEASE 7 SMALL SUBUNIT"/>
    <property type="match status" value="1"/>
</dbReference>
<sequence>MAEPGTPAEDELAEIAAFGYERARDELVNVVKMLEQGGLDLDDSLTLWERGEALANRCEEHLAGARRRVEDAISRGHGSAEPSE</sequence>
<dbReference type="InterPro" id="IPR037004">
    <property type="entry name" value="Exonuc_VII_ssu_sf"/>
</dbReference>
<dbReference type="GO" id="GO:0008855">
    <property type="term" value="F:exodeoxyribonuclease VII activity"/>
    <property type="evidence" value="ECO:0007669"/>
    <property type="project" value="UniProtKB-UniRule"/>
</dbReference>
<accession>A0A3A4KNJ8</accession>